<feature type="region of interest" description="Disordered" evidence="1">
    <location>
        <begin position="24"/>
        <end position="56"/>
    </location>
</feature>
<accession>A0A0L7KTM9</accession>
<dbReference type="PANTHER" id="PTHR14898">
    <property type="entry name" value="ENHANCER OF POLYCOMB"/>
    <property type="match status" value="1"/>
</dbReference>
<dbReference type="AlphaFoldDB" id="A0A0L7KTM9"/>
<name>A0A0L7KTM9_OPEBR</name>
<dbReference type="InterPro" id="IPR024943">
    <property type="entry name" value="Enhancer_polycomb"/>
</dbReference>
<proteinExistence type="predicted"/>
<keyword evidence="3" id="KW-1185">Reference proteome</keyword>
<comment type="caution">
    <text evidence="2">The sequence shown here is derived from an EMBL/GenBank/DDBJ whole genome shotgun (WGS) entry which is preliminary data.</text>
</comment>
<dbReference type="GO" id="GO:0035267">
    <property type="term" value="C:NuA4 histone acetyltransferase complex"/>
    <property type="evidence" value="ECO:0007669"/>
    <property type="project" value="InterPro"/>
</dbReference>
<feature type="non-terminal residue" evidence="2">
    <location>
        <position position="56"/>
    </location>
</feature>
<dbReference type="EMBL" id="JTDY01005973">
    <property type="protein sequence ID" value="KOB66411.1"/>
    <property type="molecule type" value="Genomic_DNA"/>
</dbReference>
<gene>
    <name evidence="2" type="ORF">OBRU01_21253</name>
</gene>
<dbReference type="Proteomes" id="UP000037510">
    <property type="component" value="Unassembled WGS sequence"/>
</dbReference>
<protein>
    <submittedName>
        <fullName evidence="2">Enhancer of polycomb-like protein</fullName>
    </submittedName>
</protein>
<evidence type="ECO:0000313" key="2">
    <source>
        <dbReference type="EMBL" id="KOB66411.1"/>
    </source>
</evidence>
<organism evidence="2 3">
    <name type="scientific">Operophtera brumata</name>
    <name type="common">Winter moth</name>
    <name type="synonym">Phalaena brumata</name>
    <dbReference type="NCBI Taxonomy" id="104452"/>
    <lineage>
        <taxon>Eukaryota</taxon>
        <taxon>Metazoa</taxon>
        <taxon>Ecdysozoa</taxon>
        <taxon>Arthropoda</taxon>
        <taxon>Hexapoda</taxon>
        <taxon>Insecta</taxon>
        <taxon>Pterygota</taxon>
        <taxon>Neoptera</taxon>
        <taxon>Endopterygota</taxon>
        <taxon>Lepidoptera</taxon>
        <taxon>Glossata</taxon>
        <taxon>Ditrysia</taxon>
        <taxon>Geometroidea</taxon>
        <taxon>Geometridae</taxon>
        <taxon>Larentiinae</taxon>
        <taxon>Operophtera</taxon>
    </lineage>
</organism>
<evidence type="ECO:0000313" key="3">
    <source>
        <dbReference type="Proteomes" id="UP000037510"/>
    </source>
</evidence>
<dbReference type="STRING" id="104452.A0A0L7KTM9"/>
<evidence type="ECO:0000256" key="1">
    <source>
        <dbReference type="SAM" id="MobiDB-lite"/>
    </source>
</evidence>
<reference evidence="2 3" key="1">
    <citation type="journal article" date="2015" name="Genome Biol. Evol.">
        <title>The genome of winter moth (Operophtera brumata) provides a genomic perspective on sexual dimorphism and phenology.</title>
        <authorList>
            <person name="Derks M.F."/>
            <person name="Smit S."/>
            <person name="Salis L."/>
            <person name="Schijlen E."/>
            <person name="Bossers A."/>
            <person name="Mateman C."/>
            <person name="Pijl A.S."/>
            <person name="de Ridder D."/>
            <person name="Groenen M.A."/>
            <person name="Visser M.E."/>
            <person name="Megens H.J."/>
        </authorList>
    </citation>
    <scope>NUCLEOTIDE SEQUENCE [LARGE SCALE GENOMIC DNA]</scope>
    <source>
        <strain evidence="2">WM2013NL</strain>
        <tissue evidence="2">Head and thorax</tissue>
    </source>
</reference>
<dbReference type="GO" id="GO:0006357">
    <property type="term" value="P:regulation of transcription by RNA polymerase II"/>
    <property type="evidence" value="ECO:0007669"/>
    <property type="project" value="InterPro"/>
</dbReference>
<sequence>MMDKLEKSSGQTVVTLNEAKLLLERQDDLNRPGQSSNNPYLAFRRRTEKMQTRKNR</sequence>
<feature type="compositionally biased region" description="Basic residues" evidence="1">
    <location>
        <begin position="43"/>
        <end position="56"/>
    </location>
</feature>
<feature type="non-terminal residue" evidence="2">
    <location>
        <position position="1"/>
    </location>
</feature>